<gene>
    <name evidence="2" type="ORF">ASNO1_44510</name>
</gene>
<dbReference type="EMBL" id="BTTX01000004">
    <property type="protein sequence ID" value="GMU08198.1"/>
    <property type="molecule type" value="Genomic_DNA"/>
</dbReference>
<organism evidence="2 3">
    <name type="scientific">Corallococcus caeni</name>
    <dbReference type="NCBI Taxonomy" id="3082388"/>
    <lineage>
        <taxon>Bacteria</taxon>
        <taxon>Pseudomonadati</taxon>
        <taxon>Myxococcota</taxon>
        <taxon>Myxococcia</taxon>
        <taxon>Myxococcales</taxon>
        <taxon>Cystobacterineae</taxon>
        <taxon>Myxococcaceae</taxon>
        <taxon>Corallococcus</taxon>
    </lineage>
</organism>
<evidence type="ECO:0008006" key="4">
    <source>
        <dbReference type="Google" id="ProtNLM"/>
    </source>
</evidence>
<evidence type="ECO:0000256" key="1">
    <source>
        <dbReference type="SAM" id="MobiDB-lite"/>
    </source>
</evidence>
<sequence length="94" mass="9867">MSRLVWILRTCACAGSEARRVSAVVLLAPRMGVPPRAWTPVPPEEDDTAAELELEALATAWVGAASWRPGMKTGCPAMNNGTTPPAERGAPRGG</sequence>
<proteinExistence type="predicted"/>
<dbReference type="Proteomes" id="UP001342631">
    <property type="component" value="Unassembled WGS sequence"/>
</dbReference>
<evidence type="ECO:0000313" key="2">
    <source>
        <dbReference type="EMBL" id="GMU08198.1"/>
    </source>
</evidence>
<reference evidence="2 3" key="1">
    <citation type="journal article" date="2024" name="Arch. Microbiol.">
        <title>Corallococcus caeni sp. nov., a novel myxobacterium isolated from activated sludge.</title>
        <authorList>
            <person name="Tomita S."/>
            <person name="Nakai R."/>
            <person name="Kuroda K."/>
            <person name="Kurashita H."/>
            <person name="Hatamoto M."/>
            <person name="Yamaguchi T."/>
            <person name="Narihiro T."/>
        </authorList>
    </citation>
    <scope>NUCLEOTIDE SEQUENCE [LARGE SCALE GENOMIC DNA]</scope>
    <source>
        <strain evidence="2 3">NO1</strain>
    </source>
</reference>
<keyword evidence="3" id="KW-1185">Reference proteome</keyword>
<accession>A0ABQ6QW00</accession>
<feature type="region of interest" description="Disordered" evidence="1">
    <location>
        <begin position="73"/>
        <end position="94"/>
    </location>
</feature>
<comment type="caution">
    <text evidence="2">The sequence shown here is derived from an EMBL/GenBank/DDBJ whole genome shotgun (WGS) entry which is preliminary data.</text>
</comment>
<name>A0ABQ6QW00_9BACT</name>
<evidence type="ECO:0000313" key="3">
    <source>
        <dbReference type="Proteomes" id="UP001342631"/>
    </source>
</evidence>
<protein>
    <recommendedName>
        <fullName evidence="4">Secreted protein</fullName>
    </recommendedName>
</protein>